<keyword evidence="2" id="KW-1185">Reference proteome</keyword>
<dbReference type="RefSeq" id="WP_088384670.1">
    <property type="nucleotide sequence ID" value="NZ_NIOF01000003.1"/>
</dbReference>
<dbReference type="Proteomes" id="UP000197468">
    <property type="component" value="Unassembled WGS sequence"/>
</dbReference>
<comment type="caution">
    <text evidence="1">The sequence shown here is derived from an EMBL/GenBank/DDBJ whole genome shotgun (WGS) entry which is preliminary data.</text>
</comment>
<reference evidence="1 2" key="1">
    <citation type="journal article" date="2008" name="Int. J. Syst. Evol. Microbiol.">
        <title>Description of Roseateles aquatilis sp. nov. and Roseateles terrae sp. nov., in the class Betaproteobacteria, and emended description of the genus Roseateles.</title>
        <authorList>
            <person name="Gomila M."/>
            <person name="Bowien B."/>
            <person name="Falsen E."/>
            <person name="Moore E.R."/>
            <person name="Lalucat J."/>
        </authorList>
    </citation>
    <scope>NUCLEOTIDE SEQUENCE [LARGE SCALE GENOMIC DNA]</scope>
    <source>
        <strain evidence="1 2">CCUG 48205</strain>
    </source>
</reference>
<protein>
    <recommendedName>
        <fullName evidence="3">HNH endonuclease 5 domain-containing protein</fullName>
    </recommendedName>
</protein>
<evidence type="ECO:0000313" key="2">
    <source>
        <dbReference type="Proteomes" id="UP000197468"/>
    </source>
</evidence>
<name>A0A246JFV0_9BURK</name>
<dbReference type="OrthoDB" id="2804463at2"/>
<organism evidence="1 2">
    <name type="scientific">Roseateles aquatilis</name>
    <dbReference type="NCBI Taxonomy" id="431061"/>
    <lineage>
        <taxon>Bacteria</taxon>
        <taxon>Pseudomonadati</taxon>
        <taxon>Pseudomonadota</taxon>
        <taxon>Betaproteobacteria</taxon>
        <taxon>Burkholderiales</taxon>
        <taxon>Sphaerotilaceae</taxon>
        <taxon>Roseateles</taxon>
    </lineage>
</organism>
<proteinExistence type="predicted"/>
<dbReference type="EMBL" id="NIOF01000003">
    <property type="protein sequence ID" value="OWQ91443.1"/>
    <property type="molecule type" value="Genomic_DNA"/>
</dbReference>
<sequence>MSQACIYCGQVGPFNVEHAIPAGLGAGDAFVLEDLVCRTCNDFFSRELEVRVLRRGEIGLGRLALQPQGRSRGGKTRAPTFESSSAKLLTEDGRALEIKLGFGLSPQILPQLTLDGDQLEGNGSDRRKVGAFLQRLGRVLGDRVELVVKDADSEKSLTFAQLAWSVDTYAASSGSTTGKPGKDTIWMELPQAETGGRARMLERDNGSLVIQVNGRDVGAAATLATLIRRNLSALTKSLSTLVRETDIPQPQIRVSGHSPTDDDLARFIAKIGFNLLALEQGRAFCCDPRFDALRSSIRTGNPELRMSPWTEAEGLLPRLHHLFAGKHWMMLSPMPNPATGARGLVFCCSLYGGAASIVLLTEDLPAQHFDFHVFYVVDYKRQSVARHTLFDVVQMMQQSPSINVAPDVDPR</sequence>
<evidence type="ECO:0000313" key="1">
    <source>
        <dbReference type="EMBL" id="OWQ91443.1"/>
    </source>
</evidence>
<dbReference type="AlphaFoldDB" id="A0A246JFV0"/>
<accession>A0A246JFV0</accession>
<evidence type="ECO:0008006" key="3">
    <source>
        <dbReference type="Google" id="ProtNLM"/>
    </source>
</evidence>
<gene>
    <name evidence="1" type="ORF">CDN99_09830</name>
</gene>